<dbReference type="KEGG" id="mai:MICA_1389"/>
<keyword evidence="2" id="KW-1185">Reference proteome</keyword>
<proteinExistence type="predicted"/>
<dbReference type="STRING" id="856793.MICA_1389"/>
<dbReference type="eggNOG" id="ENOG502ZCNZ">
    <property type="taxonomic scope" value="Bacteria"/>
</dbReference>
<dbReference type="RefSeq" id="WP_014102930.1">
    <property type="nucleotide sequence ID" value="NC_016026.1"/>
</dbReference>
<protein>
    <submittedName>
        <fullName evidence="1">Uncharacterized protein</fullName>
    </submittedName>
</protein>
<dbReference type="EMBL" id="CP002382">
    <property type="protein sequence ID" value="AEP09707.1"/>
    <property type="molecule type" value="Genomic_DNA"/>
</dbReference>
<dbReference type="AlphaFoldDB" id="G2KM11"/>
<reference evidence="1 2" key="1">
    <citation type="journal article" date="2011" name="BMC Genomics">
        <title>Genomic insights into an obligate epibiotic bacterial predator: Micavibrio aeruginosavorus ARL-13.</title>
        <authorList>
            <person name="Wang Z."/>
            <person name="Kadouri D."/>
            <person name="Wu M."/>
        </authorList>
    </citation>
    <scope>NUCLEOTIDE SEQUENCE [LARGE SCALE GENOMIC DNA]</scope>
    <source>
        <strain evidence="1 2">ARL-13</strain>
    </source>
</reference>
<gene>
    <name evidence="1" type="ordered locus">MICA_1389</name>
</gene>
<dbReference type="Proteomes" id="UP000009286">
    <property type="component" value="Chromosome"/>
</dbReference>
<sequence>MINPLRVSSVLCLLMMVGVVTLAVPKAWAQAFDVKKISELPDYPMDPAKFEAATTLYEDTPLGDKFLAYKIRLPKDWKKSADDNLRSQDLSKRLLGEVARYYGPVTGDVRSRFVIMALELDHEITARNWFLHYILSRGYTLQGMKELSDRRVEALYIQMEKDTPFVVRATAEINGPRMILSMVYIPEALWKGQEGMQDAIIDSFSFIAPEDSRLSSIQTFAFLDLLRFDYPTSWRLRAPSIQSIDVMEASVINTRDEKTLNGEIDINIISTELDTTLAEEVKALQKELEERGMVIGAMIEQPADYKFQPQVSYNRVEVYEMTNKEKSIQDHEYWIAVLIEDRYYYIVTMLTPSRNVDFYTWAGNTEAFGRVIQSMRP</sequence>
<name>G2KM11_MICAA</name>
<dbReference type="OrthoDB" id="9817156at2"/>
<accession>G2KM11</accession>
<evidence type="ECO:0000313" key="1">
    <source>
        <dbReference type="EMBL" id="AEP09707.1"/>
    </source>
</evidence>
<dbReference type="HOGENOM" id="CLU_733213_0_0_5"/>
<evidence type="ECO:0000313" key="2">
    <source>
        <dbReference type="Proteomes" id="UP000009286"/>
    </source>
</evidence>
<organism evidence="1 2">
    <name type="scientific">Micavibrio aeruginosavorus (strain ARL-13)</name>
    <dbReference type="NCBI Taxonomy" id="856793"/>
    <lineage>
        <taxon>Bacteria</taxon>
        <taxon>Pseudomonadati</taxon>
        <taxon>Bdellovibrionota</taxon>
        <taxon>Bdellovibrionia</taxon>
        <taxon>Bdellovibrionales</taxon>
        <taxon>Pseudobdellovibrionaceae</taxon>
        <taxon>Micavibrio</taxon>
    </lineage>
</organism>